<comment type="subcellular location">
    <subcellularLocation>
        <location evidence="1">Membrane</location>
        <topology evidence="1">Multi-pass membrane protein</topology>
    </subcellularLocation>
</comment>
<dbReference type="Pfam" id="PF13727">
    <property type="entry name" value="CoA_binding_3"/>
    <property type="match status" value="1"/>
</dbReference>
<dbReference type="SUPFAM" id="SSF51735">
    <property type="entry name" value="NAD(P)-binding Rossmann-fold domains"/>
    <property type="match status" value="1"/>
</dbReference>
<keyword evidence="10" id="KW-1185">Reference proteome</keyword>
<keyword evidence="6 7" id="KW-0472">Membrane</keyword>
<dbReference type="OrthoDB" id="9808602at2"/>
<dbReference type="PANTHER" id="PTHR30576:SF0">
    <property type="entry name" value="UNDECAPRENYL-PHOSPHATE N-ACETYLGALACTOSAMINYL 1-PHOSPHATE TRANSFERASE-RELATED"/>
    <property type="match status" value="1"/>
</dbReference>
<keyword evidence="5 7" id="KW-1133">Transmembrane helix</keyword>
<evidence type="ECO:0000259" key="8">
    <source>
        <dbReference type="Pfam" id="PF02397"/>
    </source>
</evidence>
<feature type="domain" description="Bacterial sugar transferase" evidence="8">
    <location>
        <begin position="299"/>
        <end position="488"/>
    </location>
</feature>
<feature type="transmembrane region" description="Helical" evidence="7">
    <location>
        <begin position="303"/>
        <end position="324"/>
    </location>
</feature>
<dbReference type="Pfam" id="PF02397">
    <property type="entry name" value="Bac_transf"/>
    <property type="match status" value="1"/>
</dbReference>
<dbReference type="FunCoup" id="A0A1B4XH24">
    <property type="interactions" value="156"/>
</dbReference>
<evidence type="ECO:0000256" key="3">
    <source>
        <dbReference type="ARBA" id="ARBA00022679"/>
    </source>
</evidence>
<feature type="transmembrane region" description="Helical" evidence="7">
    <location>
        <begin position="64"/>
        <end position="84"/>
    </location>
</feature>
<dbReference type="Gene3D" id="3.40.50.720">
    <property type="entry name" value="NAD(P)-binding Rossmann-like Domain"/>
    <property type="match status" value="1"/>
</dbReference>
<reference evidence="9 10" key="1">
    <citation type="submission" date="2015-05" db="EMBL/GenBank/DDBJ databases">
        <title>Complete genome sequence of a sulfur-oxidizing gammaproteobacterium strain HA5.</title>
        <authorList>
            <person name="Miura A."/>
            <person name="Kojima H."/>
            <person name="Fukui M."/>
        </authorList>
    </citation>
    <scope>NUCLEOTIDE SEQUENCE [LARGE SCALE GENOMIC DNA]</scope>
    <source>
        <strain evidence="9 10">HA5</strain>
    </source>
</reference>
<feature type="transmembrane region" description="Helical" evidence="7">
    <location>
        <begin position="105"/>
        <end position="125"/>
    </location>
</feature>
<organism evidence="9 10">
    <name type="scientific">Sulfuricaulis limicola</name>
    <dbReference type="NCBI Taxonomy" id="1620215"/>
    <lineage>
        <taxon>Bacteria</taxon>
        <taxon>Pseudomonadati</taxon>
        <taxon>Pseudomonadota</taxon>
        <taxon>Gammaproteobacteria</taxon>
        <taxon>Acidiferrobacterales</taxon>
        <taxon>Acidiferrobacteraceae</taxon>
        <taxon>Sulfuricaulis</taxon>
    </lineage>
</organism>
<dbReference type="KEGG" id="slim:SCL_1785"/>
<evidence type="ECO:0000256" key="1">
    <source>
        <dbReference type="ARBA" id="ARBA00004141"/>
    </source>
</evidence>
<accession>A0A1B4XH24</accession>
<evidence type="ECO:0000313" key="10">
    <source>
        <dbReference type="Proteomes" id="UP000243180"/>
    </source>
</evidence>
<dbReference type="PANTHER" id="PTHR30576">
    <property type="entry name" value="COLANIC BIOSYNTHESIS UDP-GLUCOSE LIPID CARRIER TRANSFERASE"/>
    <property type="match status" value="1"/>
</dbReference>
<dbReference type="EMBL" id="AP014879">
    <property type="protein sequence ID" value="BAV34083.1"/>
    <property type="molecule type" value="Genomic_DNA"/>
</dbReference>
<dbReference type="InParanoid" id="A0A1B4XH24"/>
<dbReference type="Proteomes" id="UP000243180">
    <property type="component" value="Chromosome"/>
</dbReference>
<dbReference type="InterPro" id="IPR003362">
    <property type="entry name" value="Bact_transf"/>
</dbReference>
<dbReference type="GO" id="GO:0016780">
    <property type="term" value="F:phosphotransferase activity, for other substituted phosphate groups"/>
    <property type="evidence" value="ECO:0007669"/>
    <property type="project" value="TreeGrafter"/>
</dbReference>
<keyword evidence="3 9" id="KW-0808">Transferase</keyword>
<evidence type="ECO:0000256" key="5">
    <source>
        <dbReference type="ARBA" id="ARBA00022989"/>
    </source>
</evidence>
<dbReference type="RefSeq" id="WP_096360871.1">
    <property type="nucleotide sequence ID" value="NZ_AP014879.1"/>
</dbReference>
<feature type="transmembrane region" description="Helical" evidence="7">
    <location>
        <begin position="31"/>
        <end position="52"/>
    </location>
</feature>
<dbReference type="InterPro" id="IPR017475">
    <property type="entry name" value="EPS_sugar_tfrase"/>
</dbReference>
<protein>
    <submittedName>
        <fullName evidence="9">UDP-phosphate glucose phosphotransferase</fullName>
    </submittedName>
</protein>
<keyword evidence="4 7" id="KW-0812">Transmembrane</keyword>
<evidence type="ECO:0000256" key="7">
    <source>
        <dbReference type="SAM" id="Phobius"/>
    </source>
</evidence>
<dbReference type="GO" id="GO:0016020">
    <property type="term" value="C:membrane"/>
    <property type="evidence" value="ECO:0007669"/>
    <property type="project" value="UniProtKB-SubCell"/>
</dbReference>
<feature type="transmembrane region" description="Helical" evidence="7">
    <location>
        <begin position="131"/>
        <end position="151"/>
    </location>
</feature>
<name>A0A1B4XH24_9GAMM</name>
<comment type="similarity">
    <text evidence="2">Belongs to the bacterial sugar transferase family.</text>
</comment>
<evidence type="ECO:0000313" key="9">
    <source>
        <dbReference type="EMBL" id="BAV34083.1"/>
    </source>
</evidence>
<sequence>MNFSEGTWGSHIGRPARRVLSRSVATVASDLLPLGDFACLLLAASLSTLLYAQWLAPPDLAPGFGGDFASAALVAAVLAPFILYDKRFGAVASRGQMPVLVRSHVLRFAIFAGVVLALGGVSQALEPFPRGWLVTWFATSLLLTSLTRVLVARTVRHLQRQGVLTEVIAVVGAGPVADRLVQALRQTRPETIELLGVFDDKIIGAVPGVIKPAGTLAQLIELGKTRQIDWILLTLPPTAEQRVLSVVQRLKALSVPIGLCPPNVGLTLPYRTIGYVGGNVPVNLLADRPIKRWDAVVKGAEDYLIGGVITLLLLPLLALIALAIKLDDPGPVIFKQRRHAFNNHEFDIYKFRTMRWNPAAATENLRQTSRNDDRVTRVGRFLRASSLDELPQLFNVLKGNMSLVGPRPHAVNMRTEDRLCHEITGLYAHRHRVKPGITGWSQVNGSRGAVDTTAQLHRRVELDLHYIENWSLLLDLKILVLTCREVLKRTNAF</sequence>
<evidence type="ECO:0000256" key="6">
    <source>
        <dbReference type="ARBA" id="ARBA00023136"/>
    </source>
</evidence>
<dbReference type="InterPro" id="IPR036291">
    <property type="entry name" value="NAD(P)-bd_dom_sf"/>
</dbReference>
<gene>
    <name evidence="9" type="ORF">SCL_1785</name>
</gene>
<proteinExistence type="inferred from homology"/>
<evidence type="ECO:0000256" key="2">
    <source>
        <dbReference type="ARBA" id="ARBA00006464"/>
    </source>
</evidence>
<dbReference type="AlphaFoldDB" id="A0A1B4XH24"/>
<dbReference type="NCBIfam" id="TIGR03025">
    <property type="entry name" value="EPS_sugtrans"/>
    <property type="match status" value="1"/>
</dbReference>
<evidence type="ECO:0000256" key="4">
    <source>
        <dbReference type="ARBA" id="ARBA00022692"/>
    </source>
</evidence>